<dbReference type="SFLD" id="SFLDG00002">
    <property type="entry name" value="C1.7:_P-type_atpase_like"/>
    <property type="match status" value="1"/>
</dbReference>
<dbReference type="PANTHER" id="PTHR42861">
    <property type="entry name" value="CALCIUM-TRANSPORTING ATPASE"/>
    <property type="match status" value="1"/>
</dbReference>
<evidence type="ECO:0000256" key="2">
    <source>
        <dbReference type="ARBA" id="ARBA00022692"/>
    </source>
</evidence>
<comment type="subcellular location">
    <subcellularLocation>
        <location evidence="1">Membrane</location>
        <topology evidence="1">Multi-pass membrane protein</topology>
    </subcellularLocation>
</comment>
<dbReference type="GO" id="GO:0016887">
    <property type="term" value="F:ATP hydrolysis activity"/>
    <property type="evidence" value="ECO:0007669"/>
    <property type="project" value="InterPro"/>
</dbReference>
<sequence>MAFEPTPLTGLTSQQVKEKIAAGEHNTKPVSLTRSPSAIIKRNTLTLFNFVNLALGVLIATTGSYANLLFLFVAIINTAIGTFQELRAKRQLDKMTILAETPAQVMREGQLVAIPQEKLVLGDLIQLHRGDQIPVDGKVRQTAGVEVDESPLTGEANAIDKRTGDALLSGSFIVAGQVLMQATAVGQATFAAKITDSAKTARHPQSQLLATINRIIQILTYVLIPLGAVYFTVAMIRRGNYNRAILSTAAAMIGMIPEGLVLLTNVALAVSSMNLGRKRVLVSALPAIEALARVDVLCLDKTGTITSGQLRVAGVYPEAGETEDTVSAAASAVTYALNDDNETALAIKQAWPQAPSVTTVSTVPFSSSRKWSGATFADGHSLLMGAPEFIFGASLPEASRRRIEKATQAGFRVLAVAATDQGLQPPLQQVRLLGFITIADEVRPAAAETLAFFGTQDVTLKVISGDNPLTVANVAQQAALPHADRAIDMSTVPDDTDFTSLAEQYTVFGRVTPPQKKQLIAALQQDGHTVAMTGDGVNDVPALRQSDCAIAMASGAEAAKSIADFTLLDSNFDAMTGVLNEGRRVINNIERVASMYLIKTIFSVILTAIFVFLPLDYPITPINLTPVSAICVALPSFFLTLEPNFTRVTGHFLQKVMTVAAPAALAVVLYTLLLTRFEYVFNWSFGLTSTLVVFMIGVIEYHVVLLVARPFNRYKAAMVLLVAGLFFLTFFAANHLFALANLWDWSRAIFYLPLLASSLPVYMLLQEFLGRRILSRINWRF</sequence>
<dbReference type="InterPro" id="IPR008250">
    <property type="entry name" value="ATPase_P-typ_transduc_dom_A_sf"/>
</dbReference>
<dbReference type="SUPFAM" id="SSF81665">
    <property type="entry name" value="Calcium ATPase, transmembrane domain M"/>
    <property type="match status" value="1"/>
</dbReference>
<dbReference type="Gene3D" id="3.40.50.1000">
    <property type="entry name" value="HAD superfamily/HAD-like"/>
    <property type="match status" value="1"/>
</dbReference>
<dbReference type="InterPro" id="IPR023299">
    <property type="entry name" value="ATPase_P-typ_cyto_dom_N"/>
</dbReference>
<dbReference type="Gene3D" id="3.40.1110.10">
    <property type="entry name" value="Calcium-transporting ATPase, cytoplasmic domain N"/>
    <property type="match status" value="1"/>
</dbReference>
<dbReference type="SFLD" id="SFLDS00003">
    <property type="entry name" value="Haloacid_Dehalogenase"/>
    <property type="match status" value="1"/>
</dbReference>
<keyword evidence="4 6" id="KW-1133">Transmembrane helix</keyword>
<organism evidence="8 9">
    <name type="scientific">Lacticaseibacillus camelliae DSM 22697 = JCM 13995</name>
    <dbReference type="NCBI Taxonomy" id="1423730"/>
    <lineage>
        <taxon>Bacteria</taxon>
        <taxon>Bacillati</taxon>
        <taxon>Bacillota</taxon>
        <taxon>Bacilli</taxon>
        <taxon>Lactobacillales</taxon>
        <taxon>Lactobacillaceae</taxon>
        <taxon>Lacticaseibacillus</taxon>
    </lineage>
</organism>
<feature type="transmembrane region" description="Helical" evidence="6">
    <location>
        <begin position="593"/>
        <end position="613"/>
    </location>
</feature>
<dbReference type="Gene3D" id="1.20.1110.10">
    <property type="entry name" value="Calcium-transporting ATPase, transmembrane domain"/>
    <property type="match status" value="1"/>
</dbReference>
<evidence type="ECO:0000256" key="6">
    <source>
        <dbReference type="SAM" id="Phobius"/>
    </source>
</evidence>
<keyword evidence="9" id="KW-1185">Reference proteome</keyword>
<dbReference type="PATRIC" id="fig|1423730.4.peg.592"/>
<dbReference type="InterPro" id="IPR001757">
    <property type="entry name" value="P_typ_ATPase"/>
</dbReference>
<proteinExistence type="predicted"/>
<evidence type="ECO:0000256" key="4">
    <source>
        <dbReference type="ARBA" id="ARBA00022989"/>
    </source>
</evidence>
<feature type="transmembrane region" description="Helical" evidence="6">
    <location>
        <begin position="218"/>
        <end position="236"/>
    </location>
</feature>
<dbReference type="InterPro" id="IPR036412">
    <property type="entry name" value="HAD-like_sf"/>
</dbReference>
<dbReference type="PROSITE" id="PS00154">
    <property type="entry name" value="ATPASE_E1_E2"/>
    <property type="match status" value="1"/>
</dbReference>
<dbReference type="EMBL" id="AYZJ01000085">
    <property type="protein sequence ID" value="KRN18628.1"/>
    <property type="molecule type" value="Genomic_DNA"/>
</dbReference>
<dbReference type="NCBIfam" id="TIGR01494">
    <property type="entry name" value="ATPase_P-type"/>
    <property type="match status" value="2"/>
</dbReference>
<feature type="transmembrane region" description="Helical" evidence="6">
    <location>
        <begin position="748"/>
        <end position="765"/>
    </location>
</feature>
<dbReference type="PRINTS" id="PR00119">
    <property type="entry name" value="CATATPASE"/>
</dbReference>
<dbReference type="SFLD" id="SFLDF00027">
    <property type="entry name" value="p-type_atpase"/>
    <property type="match status" value="1"/>
</dbReference>
<dbReference type="Proteomes" id="UP000050865">
    <property type="component" value="Unassembled WGS sequence"/>
</dbReference>
<dbReference type="InterPro" id="IPR059000">
    <property type="entry name" value="ATPase_P-type_domA"/>
</dbReference>
<dbReference type="Gene3D" id="2.70.150.10">
    <property type="entry name" value="Calcium-transporting ATPase, cytoplasmic transduction domain A"/>
    <property type="match status" value="1"/>
</dbReference>
<keyword evidence="2 6" id="KW-0812">Transmembrane</keyword>
<dbReference type="GO" id="GO:0016020">
    <property type="term" value="C:membrane"/>
    <property type="evidence" value="ECO:0007669"/>
    <property type="project" value="UniProtKB-SubCell"/>
</dbReference>
<dbReference type="AlphaFoldDB" id="A0A0R2F2R6"/>
<feature type="transmembrane region" description="Helical" evidence="6">
    <location>
        <begin position="685"/>
        <end position="707"/>
    </location>
</feature>
<dbReference type="InterPro" id="IPR023298">
    <property type="entry name" value="ATPase_P-typ_TM_dom_sf"/>
</dbReference>
<feature type="transmembrane region" description="Helical" evidence="6">
    <location>
        <begin position="719"/>
        <end position="742"/>
    </location>
</feature>
<reference evidence="8 9" key="1">
    <citation type="journal article" date="2015" name="Genome Announc.">
        <title>Expanding the biotechnology potential of lactobacilli through comparative genomics of 213 strains and associated genera.</title>
        <authorList>
            <person name="Sun Z."/>
            <person name="Harris H.M."/>
            <person name="McCann A."/>
            <person name="Guo C."/>
            <person name="Argimon S."/>
            <person name="Zhang W."/>
            <person name="Yang X."/>
            <person name="Jeffery I.B."/>
            <person name="Cooney J.C."/>
            <person name="Kagawa T.F."/>
            <person name="Liu W."/>
            <person name="Song Y."/>
            <person name="Salvetti E."/>
            <person name="Wrobel A."/>
            <person name="Rasinkangas P."/>
            <person name="Parkhill J."/>
            <person name="Rea M.C."/>
            <person name="O'Sullivan O."/>
            <person name="Ritari J."/>
            <person name="Douillard F.P."/>
            <person name="Paul Ross R."/>
            <person name="Yang R."/>
            <person name="Briner A.E."/>
            <person name="Felis G.E."/>
            <person name="de Vos W.M."/>
            <person name="Barrangou R."/>
            <person name="Klaenhammer T.R."/>
            <person name="Caufield P.W."/>
            <person name="Cui Y."/>
            <person name="Zhang H."/>
            <person name="O'Toole P.W."/>
        </authorList>
    </citation>
    <scope>NUCLEOTIDE SEQUENCE [LARGE SCALE GENOMIC DNA]</scope>
    <source>
        <strain evidence="8 9">DSM 22697</strain>
    </source>
</reference>
<feature type="domain" description="P-type ATPase A" evidence="7">
    <location>
        <begin position="99"/>
        <end position="198"/>
    </location>
</feature>
<keyword evidence="5 6" id="KW-0472">Membrane</keyword>
<dbReference type="STRING" id="1423730.FC75_GL000568"/>
<feature type="transmembrane region" description="Helical" evidence="6">
    <location>
        <begin position="248"/>
        <end position="270"/>
    </location>
</feature>
<gene>
    <name evidence="8" type="ORF">FC75_GL000568</name>
</gene>
<dbReference type="Pfam" id="PF00702">
    <property type="entry name" value="Hydrolase"/>
    <property type="match status" value="1"/>
</dbReference>
<dbReference type="InterPro" id="IPR044492">
    <property type="entry name" value="P_typ_ATPase_HD_dom"/>
</dbReference>
<comment type="caution">
    <text evidence="8">The sequence shown here is derived from an EMBL/GenBank/DDBJ whole genome shotgun (WGS) entry which is preliminary data.</text>
</comment>
<dbReference type="RefSeq" id="WP_056989939.1">
    <property type="nucleotide sequence ID" value="NZ_AYZJ01000085.1"/>
</dbReference>
<accession>A0A0R2F2R6</accession>
<evidence type="ECO:0000313" key="9">
    <source>
        <dbReference type="Proteomes" id="UP000050865"/>
    </source>
</evidence>
<feature type="transmembrane region" description="Helical" evidence="6">
    <location>
        <begin position="652"/>
        <end position="673"/>
    </location>
</feature>
<name>A0A0R2F2R6_9LACO</name>
<dbReference type="SUPFAM" id="SSF81653">
    <property type="entry name" value="Calcium ATPase, transduction domain A"/>
    <property type="match status" value="1"/>
</dbReference>
<evidence type="ECO:0000256" key="3">
    <source>
        <dbReference type="ARBA" id="ARBA00022967"/>
    </source>
</evidence>
<dbReference type="InterPro" id="IPR023214">
    <property type="entry name" value="HAD_sf"/>
</dbReference>
<evidence type="ECO:0000259" key="7">
    <source>
        <dbReference type="Pfam" id="PF00122"/>
    </source>
</evidence>
<dbReference type="GO" id="GO:0005524">
    <property type="term" value="F:ATP binding"/>
    <property type="evidence" value="ECO:0007669"/>
    <property type="project" value="InterPro"/>
</dbReference>
<evidence type="ECO:0000256" key="5">
    <source>
        <dbReference type="ARBA" id="ARBA00023136"/>
    </source>
</evidence>
<dbReference type="SUPFAM" id="SSF56784">
    <property type="entry name" value="HAD-like"/>
    <property type="match status" value="1"/>
</dbReference>
<keyword evidence="3" id="KW-1278">Translocase</keyword>
<evidence type="ECO:0000256" key="1">
    <source>
        <dbReference type="ARBA" id="ARBA00004141"/>
    </source>
</evidence>
<evidence type="ECO:0000313" key="8">
    <source>
        <dbReference type="EMBL" id="KRN18628.1"/>
    </source>
</evidence>
<dbReference type="PRINTS" id="PR00120">
    <property type="entry name" value="HATPASE"/>
</dbReference>
<dbReference type="CDD" id="cd02609">
    <property type="entry name" value="P-type_ATPase"/>
    <property type="match status" value="1"/>
</dbReference>
<dbReference type="InterPro" id="IPR018303">
    <property type="entry name" value="ATPase_P-typ_P_site"/>
</dbReference>
<dbReference type="Pfam" id="PF00122">
    <property type="entry name" value="E1-E2_ATPase"/>
    <property type="match status" value="1"/>
</dbReference>
<feature type="transmembrane region" description="Helical" evidence="6">
    <location>
        <begin position="619"/>
        <end position="640"/>
    </location>
</feature>
<protein>
    <submittedName>
        <fullName evidence="8">Cation-transporting ATPase</fullName>
    </submittedName>
</protein>